<feature type="transmembrane region" description="Helical" evidence="1">
    <location>
        <begin position="76"/>
        <end position="94"/>
    </location>
</feature>
<gene>
    <name evidence="2" type="ORF">RM553_19235</name>
</gene>
<evidence type="ECO:0000313" key="2">
    <source>
        <dbReference type="EMBL" id="MDT0644975.1"/>
    </source>
</evidence>
<feature type="transmembrane region" description="Helical" evidence="1">
    <location>
        <begin position="7"/>
        <end position="26"/>
    </location>
</feature>
<keyword evidence="1" id="KW-1133">Transmembrane helix</keyword>
<protein>
    <submittedName>
        <fullName evidence="2">Uncharacterized protein</fullName>
    </submittedName>
</protein>
<dbReference type="RefSeq" id="WP_311536590.1">
    <property type="nucleotide sequence ID" value="NZ_JAVRHQ010000059.1"/>
</dbReference>
<evidence type="ECO:0000256" key="1">
    <source>
        <dbReference type="SAM" id="Phobius"/>
    </source>
</evidence>
<reference evidence="2 3" key="1">
    <citation type="submission" date="2023-09" db="EMBL/GenBank/DDBJ databases">
        <authorList>
            <person name="Rey-Velasco X."/>
        </authorList>
    </citation>
    <scope>NUCLEOTIDE SEQUENCE [LARGE SCALE GENOMIC DNA]</scope>
    <source>
        <strain evidence="2 3">F363</strain>
    </source>
</reference>
<dbReference type="Proteomes" id="UP001262889">
    <property type="component" value="Unassembled WGS sequence"/>
</dbReference>
<keyword evidence="3" id="KW-1185">Reference proteome</keyword>
<comment type="caution">
    <text evidence="2">The sequence shown here is derived from an EMBL/GenBank/DDBJ whole genome shotgun (WGS) entry which is preliminary data.</text>
</comment>
<organism evidence="2 3">
    <name type="scientific">Autumnicola tepida</name>
    <dbReference type="NCBI Taxonomy" id="3075595"/>
    <lineage>
        <taxon>Bacteria</taxon>
        <taxon>Pseudomonadati</taxon>
        <taxon>Bacteroidota</taxon>
        <taxon>Flavobacteriia</taxon>
        <taxon>Flavobacteriales</taxon>
        <taxon>Flavobacteriaceae</taxon>
        <taxon>Autumnicola</taxon>
    </lineage>
</organism>
<evidence type="ECO:0000313" key="3">
    <source>
        <dbReference type="Proteomes" id="UP001262889"/>
    </source>
</evidence>
<keyword evidence="1" id="KW-0472">Membrane</keyword>
<keyword evidence="1" id="KW-0812">Transmembrane</keyword>
<feature type="transmembrane region" description="Helical" evidence="1">
    <location>
        <begin position="46"/>
        <end position="64"/>
    </location>
</feature>
<proteinExistence type="predicted"/>
<dbReference type="EMBL" id="JAVRHQ010000059">
    <property type="protein sequence ID" value="MDT0644975.1"/>
    <property type="molecule type" value="Genomic_DNA"/>
</dbReference>
<sequence>MKYKPGIASTLIIVTFVTGIMLGFYVQRFRISDYRWIYQYGSYLNLVMVFGSISYSFYHALVIITDKKITPKKKLLWILIGSIPFLYFAFRMVSASI</sequence>
<name>A0ABU3CF44_9FLAO</name>
<accession>A0ABU3CF44</accession>